<evidence type="ECO:0000256" key="3">
    <source>
        <dbReference type="ARBA" id="ARBA00023274"/>
    </source>
</evidence>
<feature type="domain" description="Large ribosomal subunit protein uL11 C-terminal" evidence="5">
    <location>
        <begin position="203"/>
        <end position="247"/>
    </location>
</feature>
<evidence type="ECO:0000259" key="6">
    <source>
        <dbReference type="Pfam" id="PF03946"/>
    </source>
</evidence>
<dbReference type="GO" id="GO:0006412">
    <property type="term" value="P:translation"/>
    <property type="evidence" value="ECO:0007669"/>
    <property type="project" value="InterPro"/>
</dbReference>
<dbReference type="SUPFAM" id="SSF46906">
    <property type="entry name" value="Ribosomal protein L11, C-terminal domain"/>
    <property type="match status" value="1"/>
</dbReference>
<evidence type="ECO:0000313" key="8">
    <source>
        <dbReference type="Proteomes" id="UP000677054"/>
    </source>
</evidence>
<dbReference type="Pfam" id="PF03946">
    <property type="entry name" value="Ribosomal_L11_N"/>
    <property type="match status" value="1"/>
</dbReference>
<dbReference type="GO" id="GO:0022625">
    <property type="term" value="C:cytosolic large ribosomal subunit"/>
    <property type="evidence" value="ECO:0007669"/>
    <property type="project" value="TreeGrafter"/>
</dbReference>
<evidence type="ECO:0000259" key="5">
    <source>
        <dbReference type="Pfam" id="PF00298"/>
    </source>
</evidence>
<evidence type="ECO:0000256" key="1">
    <source>
        <dbReference type="ARBA" id="ARBA00010537"/>
    </source>
</evidence>
<dbReference type="PANTHER" id="PTHR11661">
    <property type="entry name" value="60S RIBOSOMAL PROTEIN L12"/>
    <property type="match status" value="1"/>
</dbReference>
<evidence type="ECO:0000256" key="2">
    <source>
        <dbReference type="ARBA" id="ARBA00022980"/>
    </source>
</evidence>
<dbReference type="GO" id="GO:0070180">
    <property type="term" value="F:large ribosomal subunit rRNA binding"/>
    <property type="evidence" value="ECO:0007669"/>
    <property type="project" value="TreeGrafter"/>
</dbReference>
<dbReference type="PANTHER" id="PTHR11661:SF2">
    <property type="entry name" value="LARGE RIBOSOMAL SUBUNIT PROTEIN UL11"/>
    <property type="match status" value="1"/>
</dbReference>
<evidence type="ECO:0000313" key="7">
    <source>
        <dbReference type="EMBL" id="CAD7247081.1"/>
    </source>
</evidence>
<dbReference type="AlphaFoldDB" id="A0A7R8XJC8"/>
<keyword evidence="3 4" id="KW-0687">Ribonucleoprotein</keyword>
<evidence type="ECO:0000256" key="4">
    <source>
        <dbReference type="RuleBase" id="RU003978"/>
    </source>
</evidence>
<name>A0A7R8XJC8_9CRUS</name>
<gene>
    <name evidence="7" type="ORF">DSTB1V02_LOCUS6919</name>
</gene>
<feature type="domain" description="Large ribosomal subunit protein uL11 N-terminal" evidence="6">
    <location>
        <begin position="149"/>
        <end position="198"/>
    </location>
</feature>
<dbReference type="InterPro" id="IPR020784">
    <property type="entry name" value="Ribosomal_uL11_N"/>
</dbReference>
<keyword evidence="8" id="KW-1185">Reference proteome</keyword>
<dbReference type="EMBL" id="LR900846">
    <property type="protein sequence ID" value="CAD7247081.1"/>
    <property type="molecule type" value="Genomic_DNA"/>
</dbReference>
<protein>
    <submittedName>
        <fullName evidence="7">Uncharacterized protein</fullName>
    </submittedName>
</protein>
<accession>A0A7R8XJC8</accession>
<dbReference type="InterPro" id="IPR036769">
    <property type="entry name" value="Ribosomal_uL11_C_sf"/>
</dbReference>
<keyword evidence="2 4" id="KW-0689">Ribosomal protein</keyword>
<organism evidence="7">
    <name type="scientific">Darwinula stevensoni</name>
    <dbReference type="NCBI Taxonomy" id="69355"/>
    <lineage>
        <taxon>Eukaryota</taxon>
        <taxon>Metazoa</taxon>
        <taxon>Ecdysozoa</taxon>
        <taxon>Arthropoda</taxon>
        <taxon>Crustacea</taxon>
        <taxon>Oligostraca</taxon>
        <taxon>Ostracoda</taxon>
        <taxon>Podocopa</taxon>
        <taxon>Podocopida</taxon>
        <taxon>Darwinulocopina</taxon>
        <taxon>Darwinuloidea</taxon>
        <taxon>Darwinulidae</taxon>
        <taxon>Darwinula</taxon>
    </lineage>
</organism>
<dbReference type="SMART" id="SM00649">
    <property type="entry name" value="RL11"/>
    <property type="match status" value="1"/>
</dbReference>
<dbReference type="SUPFAM" id="SSF54747">
    <property type="entry name" value="Ribosomal L11/L12e N-terminal domain"/>
    <property type="match status" value="1"/>
</dbReference>
<dbReference type="InterPro" id="IPR020783">
    <property type="entry name" value="Ribosomal_uL11_C"/>
</dbReference>
<sequence length="259" mass="29416">MTGCTDILTTTEFGLWCCTIDAMATLRVYFFPPLLAQEICCIQVTKYACENEVCFSVLEERFEVDVRSRFEGSIRTREQCLQIDWQMVYVCLKNPKWNTGSASLYWPKCPQQLESVSLHSKRAVFQIKHRLGVIDLRYDHELIKREVIGDELPGTALVQKIGPMGMPPMVVGEDIHKATSDYKSLKVHVRLAIKDRKATVEVVPSTSTLILKALRESPRDRKKVKNAVHHGSITMTDVVDIARKKLSPDFVDTRASAED</sequence>
<dbReference type="Proteomes" id="UP000677054">
    <property type="component" value="Unassembled WGS sequence"/>
</dbReference>
<reference evidence="7" key="1">
    <citation type="submission" date="2020-11" db="EMBL/GenBank/DDBJ databases">
        <authorList>
            <person name="Tran Van P."/>
        </authorList>
    </citation>
    <scope>NUCLEOTIDE SEQUENCE</scope>
</reference>
<dbReference type="GO" id="GO:0003735">
    <property type="term" value="F:structural constituent of ribosome"/>
    <property type="evidence" value="ECO:0007669"/>
    <property type="project" value="InterPro"/>
</dbReference>
<proteinExistence type="inferred from homology"/>
<dbReference type="InterPro" id="IPR036796">
    <property type="entry name" value="Ribosomal_uL11_N_sf"/>
</dbReference>
<dbReference type="Pfam" id="PF00298">
    <property type="entry name" value="Ribosomal_L11"/>
    <property type="match status" value="1"/>
</dbReference>
<dbReference type="InterPro" id="IPR000911">
    <property type="entry name" value="Ribosomal_uL11"/>
</dbReference>
<comment type="similarity">
    <text evidence="1 4">Belongs to the universal ribosomal protein uL11 family.</text>
</comment>
<dbReference type="OrthoDB" id="1478556at2759"/>
<dbReference type="EMBL" id="CAJPEV010001329">
    <property type="protein sequence ID" value="CAG0892078.1"/>
    <property type="molecule type" value="Genomic_DNA"/>
</dbReference>
<dbReference type="Gene3D" id="3.30.1550.10">
    <property type="entry name" value="Ribosomal protein L11/L12, N-terminal domain"/>
    <property type="match status" value="1"/>
</dbReference>